<dbReference type="InterPro" id="IPR050570">
    <property type="entry name" value="Cell_wall_metabolism_enzyme"/>
</dbReference>
<dbReference type="InterPro" id="IPR016047">
    <property type="entry name" value="M23ase_b-sheet_dom"/>
</dbReference>
<evidence type="ECO:0000256" key="2">
    <source>
        <dbReference type="SAM" id="SignalP"/>
    </source>
</evidence>
<dbReference type="SUPFAM" id="SSF51261">
    <property type="entry name" value="Duplicated hybrid motif"/>
    <property type="match status" value="1"/>
</dbReference>
<dbReference type="PANTHER" id="PTHR21666">
    <property type="entry name" value="PEPTIDASE-RELATED"/>
    <property type="match status" value="1"/>
</dbReference>
<dbReference type="GO" id="GO:0004222">
    <property type="term" value="F:metalloendopeptidase activity"/>
    <property type="evidence" value="ECO:0007669"/>
    <property type="project" value="TreeGrafter"/>
</dbReference>
<organism evidence="4 5">
    <name type="scientific">Luteimonas marina</name>
    <dbReference type="NCBI Taxonomy" id="488485"/>
    <lineage>
        <taxon>Bacteria</taxon>
        <taxon>Pseudomonadati</taxon>
        <taxon>Pseudomonadota</taxon>
        <taxon>Gammaproteobacteria</taxon>
        <taxon>Lysobacterales</taxon>
        <taxon>Lysobacteraceae</taxon>
        <taxon>Luteimonas</taxon>
    </lineage>
</organism>
<comment type="caution">
    <text evidence="4">The sequence shown here is derived from an EMBL/GenBank/DDBJ whole genome shotgun (WGS) entry which is preliminary data.</text>
</comment>
<proteinExistence type="predicted"/>
<dbReference type="Gene3D" id="6.10.250.3150">
    <property type="match status" value="1"/>
</dbReference>
<dbReference type="RefSeq" id="WP_146385677.1">
    <property type="nucleotide sequence ID" value="NZ_VOHK01000002.1"/>
</dbReference>
<dbReference type="Pfam" id="PF01551">
    <property type="entry name" value="Peptidase_M23"/>
    <property type="match status" value="1"/>
</dbReference>
<dbReference type="Proteomes" id="UP000319980">
    <property type="component" value="Unassembled WGS sequence"/>
</dbReference>
<dbReference type="AlphaFoldDB" id="A0A5C5U8A9"/>
<dbReference type="EMBL" id="VOHK01000002">
    <property type="protein sequence ID" value="TWT22384.1"/>
    <property type="molecule type" value="Genomic_DNA"/>
</dbReference>
<evidence type="ECO:0000256" key="1">
    <source>
        <dbReference type="SAM" id="MobiDB-lite"/>
    </source>
</evidence>
<name>A0A5C5U8A9_9GAMM</name>
<feature type="region of interest" description="Disordered" evidence="1">
    <location>
        <begin position="47"/>
        <end position="69"/>
    </location>
</feature>
<gene>
    <name evidence="4" type="ORF">FQY83_04965</name>
</gene>
<feature type="signal peptide" evidence="2">
    <location>
        <begin position="1"/>
        <end position="24"/>
    </location>
</feature>
<feature type="region of interest" description="Disordered" evidence="1">
    <location>
        <begin position="250"/>
        <end position="272"/>
    </location>
</feature>
<feature type="chain" id="PRO_5022841170" evidence="2">
    <location>
        <begin position="25"/>
        <end position="407"/>
    </location>
</feature>
<keyword evidence="5" id="KW-1185">Reference proteome</keyword>
<reference evidence="4 5" key="1">
    <citation type="journal article" date="2008" name="Int. J. Syst. Evol. Microbiol.">
        <title>Luteimonas marina sp. nov., isolated from seawater.</title>
        <authorList>
            <person name="Baik K.S."/>
            <person name="Park S.C."/>
            <person name="Kim M.S."/>
            <person name="Kim E.M."/>
            <person name="Park C."/>
            <person name="Chun J."/>
            <person name="Seong C.N."/>
        </authorList>
    </citation>
    <scope>NUCLEOTIDE SEQUENCE [LARGE SCALE GENOMIC DNA]</scope>
    <source>
        <strain evidence="4 5">FR1330</strain>
    </source>
</reference>
<dbReference type="CDD" id="cd12797">
    <property type="entry name" value="M23_peptidase"/>
    <property type="match status" value="1"/>
</dbReference>
<evidence type="ECO:0000259" key="3">
    <source>
        <dbReference type="Pfam" id="PF01551"/>
    </source>
</evidence>
<dbReference type="InterPro" id="IPR011055">
    <property type="entry name" value="Dup_hybrid_motif"/>
</dbReference>
<dbReference type="PANTHER" id="PTHR21666:SF270">
    <property type="entry name" value="MUREIN HYDROLASE ACTIVATOR ENVC"/>
    <property type="match status" value="1"/>
</dbReference>
<evidence type="ECO:0000313" key="5">
    <source>
        <dbReference type="Proteomes" id="UP000319980"/>
    </source>
</evidence>
<protein>
    <submittedName>
        <fullName evidence="4">Peptidoglycan DD-metalloendopeptidase family protein</fullName>
    </submittedName>
</protein>
<feature type="domain" description="M23ase beta-sheet core" evidence="3">
    <location>
        <begin position="306"/>
        <end position="400"/>
    </location>
</feature>
<evidence type="ECO:0000313" key="4">
    <source>
        <dbReference type="EMBL" id="TWT22384.1"/>
    </source>
</evidence>
<dbReference type="FunFam" id="2.70.70.10:FF:000003">
    <property type="entry name" value="Murein hydrolase activator EnvC"/>
    <property type="match status" value="1"/>
</dbReference>
<keyword evidence="2" id="KW-0732">Signal</keyword>
<sequence length="407" mass="44208">MRVRLAWAALALLAAGFAPAPVQAQQNSREAERRLERVRKELKDVASERRRLEGERGDAAKQLRDSDEQVARSARTLQGTEAELARQQAALAELDEKRDALQARMGAQREELQALLRASYTAGNAAPLKLMLAQDQVADASRALTYHRYLQRQRADRIAALRGELAELEAVEREIGERRAALERAREQQRTQVAALERDRRDRAQTVAQLDKRYRDRSTREQALGQDAKSLERLLARLRAAAAKAEAERKAAAARAAQRTPSGERAPGRPPVAVARTAPVQVGGLGWPLSGALLAGYGARMPDGRSSNGVLIGAAAGTPVRAVADGTVVFAEWMTGYGMILIVDHGNGTMSLYAHNDALLKAAGDAVKRGDAVATVGNSGGQGQPALYFELRRNGQPVNPNTFLQKR</sequence>
<accession>A0A5C5U8A9</accession>
<dbReference type="OrthoDB" id="9784703at2"/>
<dbReference type="Gene3D" id="2.70.70.10">
    <property type="entry name" value="Glucose Permease (Domain IIA)"/>
    <property type="match status" value="1"/>
</dbReference>